<feature type="region of interest" description="Disordered" evidence="1">
    <location>
        <begin position="177"/>
        <end position="204"/>
    </location>
</feature>
<evidence type="ECO:0000256" key="1">
    <source>
        <dbReference type="SAM" id="MobiDB-lite"/>
    </source>
</evidence>
<dbReference type="Proteomes" id="UP001196413">
    <property type="component" value="Unassembled WGS sequence"/>
</dbReference>
<keyword evidence="4" id="KW-1185">Reference proteome</keyword>
<evidence type="ECO:0000313" key="4">
    <source>
        <dbReference type="Proteomes" id="UP001196413"/>
    </source>
</evidence>
<comment type="caution">
    <text evidence="3">The sequence shown here is derived from an EMBL/GenBank/DDBJ whole genome shotgun (WGS) entry which is preliminary data.</text>
</comment>
<keyword evidence="2" id="KW-1133">Transmembrane helix</keyword>
<gene>
    <name evidence="3" type="ORF">KIN20_002555</name>
</gene>
<feature type="region of interest" description="Disordered" evidence="1">
    <location>
        <begin position="134"/>
        <end position="156"/>
    </location>
</feature>
<dbReference type="AlphaFoldDB" id="A0AAD5LVX6"/>
<sequence>MTSSSCEDGLLVRRLSDSLPRYPLNTINFADFPDLKANRCCISASHSGIDFSSICNSTLKPTKIPISMSRSLSSSYERNSMLRGKAFSSPIARGSCEQLCEERTDVKGEAKRLLLRSRTRRTNQVERYPLYARSHMPPLSSHSLHRSGDRPRLLSRPQIPRRGEQLMVSPIKLCPPPVGTFQRSHSDESSKSTSIRSLSQCRSRNTRKSLRNKLGGYSLDIERLVFRKSTSSRCRWCRTANSLRRLVSKYSPRFIPYGIAKRNVARRSLCICGRDDDRIDIVLTKDALIDPMFMKRMLSMFDYAALLILIALILKVILGLLDL</sequence>
<feature type="transmembrane region" description="Helical" evidence="2">
    <location>
        <begin position="301"/>
        <end position="321"/>
    </location>
</feature>
<protein>
    <submittedName>
        <fullName evidence="3">Uncharacterized protein</fullName>
    </submittedName>
</protein>
<feature type="compositionally biased region" description="Polar residues" evidence="1">
    <location>
        <begin position="191"/>
        <end position="203"/>
    </location>
</feature>
<keyword evidence="2" id="KW-0472">Membrane</keyword>
<name>A0AAD5LVX6_PARTN</name>
<keyword evidence="2" id="KW-0812">Transmembrane</keyword>
<proteinExistence type="predicted"/>
<evidence type="ECO:0000256" key="2">
    <source>
        <dbReference type="SAM" id="Phobius"/>
    </source>
</evidence>
<organism evidence="3 4">
    <name type="scientific">Parelaphostrongylus tenuis</name>
    <name type="common">Meningeal worm</name>
    <dbReference type="NCBI Taxonomy" id="148309"/>
    <lineage>
        <taxon>Eukaryota</taxon>
        <taxon>Metazoa</taxon>
        <taxon>Ecdysozoa</taxon>
        <taxon>Nematoda</taxon>
        <taxon>Chromadorea</taxon>
        <taxon>Rhabditida</taxon>
        <taxon>Rhabditina</taxon>
        <taxon>Rhabditomorpha</taxon>
        <taxon>Strongyloidea</taxon>
        <taxon>Metastrongylidae</taxon>
        <taxon>Parelaphostrongylus</taxon>
    </lineage>
</organism>
<evidence type="ECO:0000313" key="3">
    <source>
        <dbReference type="EMBL" id="KAJ1347490.1"/>
    </source>
</evidence>
<dbReference type="EMBL" id="JAHQIW010000320">
    <property type="protein sequence ID" value="KAJ1347490.1"/>
    <property type="molecule type" value="Genomic_DNA"/>
</dbReference>
<accession>A0AAD5LVX6</accession>
<reference evidence="3" key="1">
    <citation type="submission" date="2021-06" db="EMBL/GenBank/DDBJ databases">
        <title>Parelaphostrongylus tenuis whole genome reference sequence.</title>
        <authorList>
            <person name="Garwood T.J."/>
            <person name="Larsen P.A."/>
            <person name="Fountain-Jones N.M."/>
            <person name="Garbe J.R."/>
            <person name="Macchietto M.G."/>
            <person name="Kania S.A."/>
            <person name="Gerhold R.W."/>
            <person name="Richards J.E."/>
            <person name="Wolf T.M."/>
        </authorList>
    </citation>
    <scope>NUCLEOTIDE SEQUENCE</scope>
    <source>
        <strain evidence="3">MNPRO001-30</strain>
        <tissue evidence="3">Meninges</tissue>
    </source>
</reference>